<comment type="caution">
    <text evidence="2">The sequence shown here is derived from an EMBL/GenBank/DDBJ whole genome shotgun (WGS) entry which is preliminary data.</text>
</comment>
<sequence>MSSLFEEYGLALHQTQDNDSPRSINHSNKRAIENASKEIGKNSLSPTQSQVASLLERVRELDWTTKIARELKTEAQRSAALLHCRGKSVEPCSHCAQGGPWSTCVVFPVYQGQSMYSYACSNCVYYHRAIKCSHRQAFEAQGGRNWDPAITESIVANGGLRSVLTKDHNNIAPVMKVTSPAVPKKRKQSAECAAPSQAQTQMQANTTQIATPKKTIRLQSKSAFDGEKLPWPVSPASWNDPIKLRSAIKDLETFTQIAKKRVARLDEECEAMSTADFWNQEAAKLFS</sequence>
<dbReference type="GO" id="GO:0005507">
    <property type="term" value="F:copper ion binding"/>
    <property type="evidence" value="ECO:0007669"/>
    <property type="project" value="InterPro"/>
</dbReference>
<dbReference type="InterPro" id="IPR022190">
    <property type="entry name" value="DUF3716"/>
</dbReference>
<feature type="domain" description="Copper-fist" evidence="1">
    <location>
        <begin position="118"/>
        <end position="136"/>
    </location>
</feature>
<dbReference type="Proteomes" id="UP000256690">
    <property type="component" value="Unassembled WGS sequence"/>
</dbReference>
<accession>A0A3D8SLC7</accession>
<organism evidence="2 3">
    <name type="scientific">Aspergillus mulundensis</name>
    <dbReference type="NCBI Taxonomy" id="1810919"/>
    <lineage>
        <taxon>Eukaryota</taxon>
        <taxon>Fungi</taxon>
        <taxon>Dikarya</taxon>
        <taxon>Ascomycota</taxon>
        <taxon>Pezizomycotina</taxon>
        <taxon>Eurotiomycetes</taxon>
        <taxon>Eurotiomycetidae</taxon>
        <taxon>Eurotiales</taxon>
        <taxon>Aspergillaceae</taxon>
        <taxon>Aspergillus</taxon>
        <taxon>Aspergillus subgen. Nidulantes</taxon>
    </lineage>
</organism>
<proteinExistence type="predicted"/>
<gene>
    <name evidence="2" type="ORF">DSM5745_03781</name>
</gene>
<dbReference type="PROSITE" id="PS50073">
    <property type="entry name" value="COPPER_FIST_2"/>
    <property type="match status" value="1"/>
</dbReference>
<dbReference type="GeneID" id="38114151"/>
<protein>
    <recommendedName>
        <fullName evidence="1">Copper-fist domain-containing protein</fullName>
    </recommendedName>
</protein>
<dbReference type="Pfam" id="PF12511">
    <property type="entry name" value="DUF3716"/>
    <property type="match status" value="1"/>
</dbReference>
<dbReference type="OrthoDB" id="4464271at2759"/>
<evidence type="ECO:0000313" key="2">
    <source>
        <dbReference type="EMBL" id="RDW87139.1"/>
    </source>
</evidence>
<dbReference type="EMBL" id="PVWQ01000003">
    <property type="protein sequence ID" value="RDW87139.1"/>
    <property type="molecule type" value="Genomic_DNA"/>
</dbReference>
<reference evidence="2 3" key="1">
    <citation type="journal article" date="2018" name="IMA Fungus">
        <title>IMA Genome-F 9: Draft genome sequence of Annulohypoxylon stygium, Aspergillus mulundensis, Berkeleyomyces basicola (syn. Thielaviopsis basicola), Ceratocystis smalleyi, two Cercospora beticola strains, Coleophoma cylindrospora, Fusarium fracticaudum, Phialophora cf. hyalina, and Morchella septimelata.</title>
        <authorList>
            <person name="Wingfield B.D."/>
            <person name="Bills G.F."/>
            <person name="Dong Y."/>
            <person name="Huang W."/>
            <person name="Nel W.J."/>
            <person name="Swalarsk-Parry B.S."/>
            <person name="Vaghefi N."/>
            <person name="Wilken P.M."/>
            <person name="An Z."/>
            <person name="de Beer Z.W."/>
            <person name="De Vos L."/>
            <person name="Chen L."/>
            <person name="Duong T.A."/>
            <person name="Gao Y."/>
            <person name="Hammerbacher A."/>
            <person name="Kikkert J.R."/>
            <person name="Li Y."/>
            <person name="Li H."/>
            <person name="Li K."/>
            <person name="Li Q."/>
            <person name="Liu X."/>
            <person name="Ma X."/>
            <person name="Naidoo K."/>
            <person name="Pethybridge S.J."/>
            <person name="Sun J."/>
            <person name="Steenkamp E.T."/>
            <person name="van der Nest M.A."/>
            <person name="van Wyk S."/>
            <person name="Wingfield M.J."/>
            <person name="Xiong C."/>
            <person name="Yue Q."/>
            <person name="Zhang X."/>
        </authorList>
    </citation>
    <scope>NUCLEOTIDE SEQUENCE [LARGE SCALE GENOMIC DNA]</scope>
    <source>
        <strain evidence="2 3">DSM 5745</strain>
    </source>
</reference>
<keyword evidence="3" id="KW-1185">Reference proteome</keyword>
<dbReference type="InterPro" id="IPR001083">
    <property type="entry name" value="Cu_fist_DNA-bd_dom"/>
</dbReference>
<evidence type="ECO:0000259" key="1">
    <source>
        <dbReference type="PROSITE" id="PS50073"/>
    </source>
</evidence>
<dbReference type="GO" id="GO:0003700">
    <property type="term" value="F:DNA-binding transcription factor activity"/>
    <property type="evidence" value="ECO:0007669"/>
    <property type="project" value="InterPro"/>
</dbReference>
<dbReference type="AlphaFoldDB" id="A0A3D8SLC7"/>
<name>A0A3D8SLC7_9EURO</name>
<evidence type="ECO:0000313" key="3">
    <source>
        <dbReference type="Proteomes" id="UP000256690"/>
    </source>
</evidence>
<dbReference type="GO" id="GO:0003677">
    <property type="term" value="F:DNA binding"/>
    <property type="evidence" value="ECO:0007669"/>
    <property type="project" value="InterPro"/>
</dbReference>
<dbReference type="RefSeq" id="XP_026606663.1">
    <property type="nucleotide sequence ID" value="XM_026745797.1"/>
</dbReference>